<dbReference type="Gene3D" id="3.40.50.970">
    <property type="match status" value="1"/>
</dbReference>
<evidence type="ECO:0000256" key="4">
    <source>
        <dbReference type="ARBA" id="ARBA00011738"/>
    </source>
</evidence>
<dbReference type="InterPro" id="IPR009014">
    <property type="entry name" value="Transketo_C/PFOR_II"/>
</dbReference>
<keyword evidence="9" id="KW-0786">Thiamine pyrophosphate</keyword>
<dbReference type="Gene3D" id="3.40.50.920">
    <property type="match status" value="1"/>
</dbReference>
<dbReference type="EC" id="2.2.1.1" evidence="5"/>
<evidence type="ECO:0000256" key="8">
    <source>
        <dbReference type="ARBA" id="ARBA00022842"/>
    </source>
</evidence>
<feature type="domain" description="Transketolase-like pyrimidine-binding" evidence="10">
    <location>
        <begin position="1"/>
        <end position="42"/>
    </location>
</feature>
<dbReference type="GO" id="GO:0005829">
    <property type="term" value="C:cytosol"/>
    <property type="evidence" value="ECO:0007669"/>
    <property type="project" value="TreeGrafter"/>
</dbReference>
<dbReference type="InterPro" id="IPR005475">
    <property type="entry name" value="Transketolase-like_Pyr-bd"/>
</dbReference>
<dbReference type="GO" id="GO:0004802">
    <property type="term" value="F:transketolase activity"/>
    <property type="evidence" value="ECO:0007669"/>
    <property type="project" value="UniProtKB-EC"/>
</dbReference>
<keyword evidence="8" id="KW-0460">Magnesium</keyword>
<dbReference type="SUPFAM" id="SSF52922">
    <property type="entry name" value="TK C-terminal domain-like"/>
    <property type="match status" value="1"/>
</dbReference>
<reference evidence="12" key="1">
    <citation type="submission" date="2019-08" db="EMBL/GenBank/DDBJ databases">
        <authorList>
            <person name="Kucharzyk K."/>
            <person name="Murdoch R.W."/>
            <person name="Higgins S."/>
            <person name="Loffler F."/>
        </authorList>
    </citation>
    <scope>NUCLEOTIDE SEQUENCE</scope>
</reference>
<dbReference type="InterPro" id="IPR033247">
    <property type="entry name" value="Transketolase_fam"/>
</dbReference>
<keyword evidence="7" id="KW-0479">Metal-binding</keyword>
<feature type="domain" description="Transketolase-like C-terminal" evidence="11">
    <location>
        <begin position="58"/>
        <end position="169"/>
    </location>
</feature>
<evidence type="ECO:0000256" key="3">
    <source>
        <dbReference type="ARBA" id="ARBA00007131"/>
    </source>
</evidence>
<dbReference type="InterPro" id="IPR055152">
    <property type="entry name" value="Transketolase-like_C_2"/>
</dbReference>
<evidence type="ECO:0000256" key="5">
    <source>
        <dbReference type="ARBA" id="ARBA00013152"/>
    </source>
</evidence>
<keyword evidence="6 12" id="KW-0808">Transferase</keyword>
<comment type="cofactor">
    <cofactor evidence="1">
        <name>Mg(2+)</name>
        <dbReference type="ChEBI" id="CHEBI:18420"/>
    </cofactor>
</comment>
<evidence type="ECO:0000259" key="11">
    <source>
        <dbReference type="Pfam" id="PF22613"/>
    </source>
</evidence>
<evidence type="ECO:0000256" key="1">
    <source>
        <dbReference type="ARBA" id="ARBA00001946"/>
    </source>
</evidence>
<gene>
    <name evidence="12" type="primary">tkt_38</name>
    <name evidence="12" type="ORF">SDC9_199439</name>
</gene>
<evidence type="ECO:0000313" key="12">
    <source>
        <dbReference type="EMBL" id="MPN51790.1"/>
    </source>
</evidence>
<comment type="cofactor">
    <cofactor evidence="2">
        <name>thiamine diphosphate</name>
        <dbReference type="ChEBI" id="CHEBI:58937"/>
    </cofactor>
</comment>
<comment type="subunit">
    <text evidence="4">Homodimer.</text>
</comment>
<evidence type="ECO:0000259" key="10">
    <source>
        <dbReference type="Pfam" id="PF02779"/>
    </source>
</evidence>
<dbReference type="PANTHER" id="PTHR43522:SF2">
    <property type="entry name" value="TRANSKETOLASE 1-RELATED"/>
    <property type="match status" value="1"/>
</dbReference>
<dbReference type="Pfam" id="PF22613">
    <property type="entry name" value="Transketolase_C_1"/>
    <property type="match status" value="1"/>
</dbReference>
<sequence length="182" mass="19413">MLRNIPGMTVIRPADAAETAQAWALALRRSAPAALLLTRQGLEPLPEGVVKPGMVARGAYVVSDDPGFEYILMASGSEVGLALKTAALLRAGGKKVRVVSVPSQELFAAQDADYRASVLPGGDFKRVSLEAACTCDWQKYLGFDGLAIGLDHFGSSAPAEVLAREFGFTPEAVLERIERHFI</sequence>
<evidence type="ECO:0000256" key="6">
    <source>
        <dbReference type="ARBA" id="ARBA00022679"/>
    </source>
</evidence>
<name>A0A645IL15_9ZZZZ</name>
<dbReference type="EMBL" id="VSSQ01117270">
    <property type="protein sequence ID" value="MPN51790.1"/>
    <property type="molecule type" value="Genomic_DNA"/>
</dbReference>
<comment type="similarity">
    <text evidence="3">Belongs to the transketolase family.</text>
</comment>
<dbReference type="SUPFAM" id="SSF52518">
    <property type="entry name" value="Thiamin diphosphate-binding fold (THDP-binding)"/>
    <property type="match status" value="1"/>
</dbReference>
<dbReference type="InterPro" id="IPR029061">
    <property type="entry name" value="THDP-binding"/>
</dbReference>
<evidence type="ECO:0000256" key="9">
    <source>
        <dbReference type="ARBA" id="ARBA00023052"/>
    </source>
</evidence>
<accession>A0A645IL15</accession>
<dbReference type="FunFam" id="3.40.50.920:FF:000003">
    <property type="entry name" value="Transketolase"/>
    <property type="match status" value="1"/>
</dbReference>
<evidence type="ECO:0000256" key="2">
    <source>
        <dbReference type="ARBA" id="ARBA00001964"/>
    </source>
</evidence>
<organism evidence="12">
    <name type="scientific">bioreactor metagenome</name>
    <dbReference type="NCBI Taxonomy" id="1076179"/>
    <lineage>
        <taxon>unclassified sequences</taxon>
        <taxon>metagenomes</taxon>
        <taxon>ecological metagenomes</taxon>
    </lineage>
</organism>
<dbReference type="GO" id="GO:0006098">
    <property type="term" value="P:pentose-phosphate shunt"/>
    <property type="evidence" value="ECO:0007669"/>
    <property type="project" value="TreeGrafter"/>
</dbReference>
<proteinExistence type="inferred from homology"/>
<dbReference type="PANTHER" id="PTHR43522">
    <property type="entry name" value="TRANSKETOLASE"/>
    <property type="match status" value="1"/>
</dbReference>
<protein>
    <recommendedName>
        <fullName evidence="5">transketolase</fullName>
        <ecNumber evidence="5">2.2.1.1</ecNumber>
    </recommendedName>
</protein>
<dbReference type="AlphaFoldDB" id="A0A645IL15"/>
<evidence type="ECO:0000256" key="7">
    <source>
        <dbReference type="ARBA" id="ARBA00022723"/>
    </source>
</evidence>
<comment type="caution">
    <text evidence="12">The sequence shown here is derived from an EMBL/GenBank/DDBJ whole genome shotgun (WGS) entry which is preliminary data.</text>
</comment>
<dbReference type="GO" id="GO:0046872">
    <property type="term" value="F:metal ion binding"/>
    <property type="evidence" value="ECO:0007669"/>
    <property type="project" value="UniProtKB-KW"/>
</dbReference>
<dbReference type="Pfam" id="PF02779">
    <property type="entry name" value="Transket_pyr"/>
    <property type="match status" value="1"/>
</dbReference>